<feature type="compositionally biased region" description="Low complexity" evidence="8">
    <location>
        <begin position="250"/>
        <end position="259"/>
    </location>
</feature>
<gene>
    <name evidence="9" type="ORF">PT974_08706</name>
</gene>
<dbReference type="Proteomes" id="UP001338125">
    <property type="component" value="Unassembled WGS sequence"/>
</dbReference>
<dbReference type="Gene3D" id="1.20.5.170">
    <property type="match status" value="1"/>
</dbReference>
<evidence type="ECO:0000256" key="5">
    <source>
        <dbReference type="ARBA" id="ARBA00023163"/>
    </source>
</evidence>
<comment type="caution">
    <text evidence="9">The sequence shown here is derived from an EMBL/GenBank/DDBJ whole genome shotgun (WGS) entry which is preliminary data.</text>
</comment>
<proteinExistence type="inferred from homology"/>
<feature type="compositionally biased region" description="Basic residues" evidence="8">
    <location>
        <begin position="28"/>
        <end position="37"/>
    </location>
</feature>
<feature type="region of interest" description="Disordered" evidence="8">
    <location>
        <begin position="70"/>
        <end position="182"/>
    </location>
</feature>
<keyword evidence="6" id="KW-0539">Nucleus</keyword>
<evidence type="ECO:0008006" key="11">
    <source>
        <dbReference type="Google" id="ProtNLM"/>
    </source>
</evidence>
<feature type="coiled-coil region" evidence="7">
    <location>
        <begin position="192"/>
        <end position="219"/>
    </location>
</feature>
<evidence type="ECO:0000313" key="10">
    <source>
        <dbReference type="Proteomes" id="UP001338125"/>
    </source>
</evidence>
<feature type="region of interest" description="Disordered" evidence="8">
    <location>
        <begin position="1"/>
        <end position="43"/>
    </location>
</feature>
<keyword evidence="7" id="KW-0175">Coiled coil</keyword>
<evidence type="ECO:0000256" key="6">
    <source>
        <dbReference type="ARBA" id="ARBA00023242"/>
    </source>
</evidence>
<protein>
    <recommendedName>
        <fullName evidence="11">BZIP domain-containing protein</fullName>
    </recommendedName>
</protein>
<feature type="compositionally biased region" description="Low complexity" evidence="8">
    <location>
        <begin position="95"/>
        <end position="122"/>
    </location>
</feature>
<evidence type="ECO:0000256" key="8">
    <source>
        <dbReference type="SAM" id="MobiDB-lite"/>
    </source>
</evidence>
<dbReference type="PANTHER" id="PTHR40621:SF11">
    <property type="entry name" value="TRANSCRIPTION FACTOR KAPC-RELATED"/>
    <property type="match status" value="1"/>
</dbReference>
<reference evidence="9 10" key="1">
    <citation type="submission" date="2024-01" db="EMBL/GenBank/DDBJ databases">
        <title>Complete genome of Cladobotryum mycophilum ATHUM6906.</title>
        <authorList>
            <person name="Christinaki A.C."/>
            <person name="Myridakis A.I."/>
            <person name="Kouvelis V.N."/>
        </authorList>
    </citation>
    <scope>NUCLEOTIDE SEQUENCE [LARGE SCALE GENOMIC DNA]</scope>
    <source>
        <strain evidence="9 10">ATHUM6906</strain>
    </source>
</reference>
<comment type="similarity">
    <text evidence="2">Belongs to the bZIP family.</text>
</comment>
<dbReference type="CDD" id="cd14688">
    <property type="entry name" value="bZIP_YAP"/>
    <property type="match status" value="1"/>
</dbReference>
<evidence type="ECO:0000256" key="2">
    <source>
        <dbReference type="ARBA" id="ARBA00007163"/>
    </source>
</evidence>
<evidence type="ECO:0000256" key="7">
    <source>
        <dbReference type="SAM" id="Coils"/>
    </source>
</evidence>
<evidence type="ECO:0000256" key="4">
    <source>
        <dbReference type="ARBA" id="ARBA00023125"/>
    </source>
</evidence>
<dbReference type="PANTHER" id="PTHR40621">
    <property type="entry name" value="TRANSCRIPTION FACTOR KAPC-RELATED"/>
    <property type="match status" value="1"/>
</dbReference>
<sequence>MADDEEDRPSFTRFWREIKQKEKEDRRQSKRRTKGKGKPNLECLDPDFLNDILSDPDVVAPVFQRAQETEEYIKSRTPAAGAGAGGAAEPEKAEAGPSTTTSAGTSTTTTAAAAAAAATAAAAEEDGVEALFSPARGSSILTGSAGDSPGSACQHEQSAEDKEKSAKEKAQARRAQVRRAQIQHRQRKANYVKQLELDISELREMIAAAEAETFEMRKNNEGIRAILSAAGVAAPTPAQQSDPIRHHSTAESSSAASFAGQPSPDAHMALTRQHLSEMNLDQPVIPSNTEMFGDINMDDITVSLSMNDVLGTPCFTISSNVSGTTVQSYASPSQPAATATAAAVESEPAMTPDQETRAINFILAFTEYTRLEHGCWDHFLLGDFHHHHDHVHSSEEAHGHHLMASAYLMANAPESVYSERNTFEDNAIQPPPVFQWLTSGISLSSLYGLALSLNQDVTELTPVQAWFEMAARYPISVLYAEGVLESLEIEFSHVVRCVVFGASMSRAEFEDIVSRVLGSPPEGWSAPLSDSQQWMYAPHIEGPL</sequence>
<name>A0ABR0SE44_9HYPO</name>
<evidence type="ECO:0000313" key="9">
    <source>
        <dbReference type="EMBL" id="KAK5990438.1"/>
    </source>
</evidence>
<organism evidence="9 10">
    <name type="scientific">Cladobotryum mycophilum</name>
    <dbReference type="NCBI Taxonomy" id="491253"/>
    <lineage>
        <taxon>Eukaryota</taxon>
        <taxon>Fungi</taxon>
        <taxon>Dikarya</taxon>
        <taxon>Ascomycota</taxon>
        <taxon>Pezizomycotina</taxon>
        <taxon>Sordariomycetes</taxon>
        <taxon>Hypocreomycetidae</taxon>
        <taxon>Hypocreales</taxon>
        <taxon>Hypocreaceae</taxon>
        <taxon>Cladobotryum</taxon>
    </lineage>
</organism>
<comment type="subcellular location">
    <subcellularLocation>
        <location evidence="1">Nucleus</location>
    </subcellularLocation>
</comment>
<dbReference type="InterPro" id="IPR046347">
    <property type="entry name" value="bZIP_sf"/>
</dbReference>
<keyword evidence="3" id="KW-0805">Transcription regulation</keyword>
<dbReference type="InterPro" id="IPR050936">
    <property type="entry name" value="AP-1-like"/>
</dbReference>
<evidence type="ECO:0000256" key="1">
    <source>
        <dbReference type="ARBA" id="ARBA00004123"/>
    </source>
</evidence>
<dbReference type="EMBL" id="JAVFKD010000014">
    <property type="protein sequence ID" value="KAK5990438.1"/>
    <property type="molecule type" value="Genomic_DNA"/>
</dbReference>
<feature type="region of interest" description="Disordered" evidence="8">
    <location>
        <begin position="234"/>
        <end position="265"/>
    </location>
</feature>
<keyword evidence="4" id="KW-0238">DNA-binding</keyword>
<dbReference type="SUPFAM" id="SSF57959">
    <property type="entry name" value="Leucine zipper domain"/>
    <property type="match status" value="1"/>
</dbReference>
<feature type="compositionally biased region" description="Basic and acidic residues" evidence="8">
    <location>
        <begin position="8"/>
        <end position="27"/>
    </location>
</feature>
<keyword evidence="5" id="KW-0804">Transcription</keyword>
<accession>A0ABR0SE44</accession>
<keyword evidence="10" id="KW-1185">Reference proteome</keyword>
<feature type="compositionally biased region" description="Basic and acidic residues" evidence="8">
    <location>
        <begin position="157"/>
        <end position="171"/>
    </location>
</feature>
<evidence type="ECO:0000256" key="3">
    <source>
        <dbReference type="ARBA" id="ARBA00023015"/>
    </source>
</evidence>